<keyword evidence="7 15" id="KW-0479">Metal-binding</keyword>
<feature type="binding site" evidence="15">
    <location>
        <position position="109"/>
    </location>
    <ligand>
        <name>Zn(2+)</name>
        <dbReference type="ChEBI" id="CHEBI:29105"/>
        <label>2</label>
    </ligand>
</feature>
<feature type="binding site" evidence="15">
    <location>
        <position position="76"/>
    </location>
    <ligand>
        <name>Zn(2+)</name>
        <dbReference type="ChEBI" id="CHEBI:29105"/>
        <label>1</label>
    </ligand>
</feature>
<dbReference type="InterPro" id="IPR011650">
    <property type="entry name" value="Peptidase_M20_dimer"/>
</dbReference>
<gene>
    <name evidence="15 17" type="primary">dapE</name>
    <name evidence="17" type="ORF">HQ497_02065</name>
</gene>
<keyword evidence="9 15" id="KW-0862">Zinc</keyword>
<evidence type="ECO:0000256" key="10">
    <source>
        <dbReference type="ARBA" id="ARBA00022915"/>
    </source>
</evidence>
<dbReference type="NCBIfam" id="TIGR01246">
    <property type="entry name" value="dapE_proteo"/>
    <property type="match status" value="1"/>
</dbReference>
<dbReference type="InterPro" id="IPR036264">
    <property type="entry name" value="Bact_exopeptidase_dim_dom"/>
</dbReference>
<evidence type="ECO:0000256" key="15">
    <source>
        <dbReference type="HAMAP-Rule" id="MF_01690"/>
    </source>
</evidence>
<evidence type="ECO:0000256" key="6">
    <source>
        <dbReference type="ARBA" id="ARBA00022605"/>
    </source>
</evidence>
<evidence type="ECO:0000256" key="3">
    <source>
        <dbReference type="ARBA" id="ARBA00011738"/>
    </source>
</evidence>
<comment type="function">
    <text evidence="15">Catalyzes the hydrolysis of N-succinyl-L,L-diaminopimelic acid (SDAP), forming succinate and LL-2,6-diaminopimelate (DAP), an intermediate involved in the bacterial biosynthesis of lysine and meso-diaminopimelic acid, an essential component of bacterial cell walls.</text>
</comment>
<dbReference type="PANTHER" id="PTHR43808">
    <property type="entry name" value="ACETYLORNITHINE DEACETYLASE"/>
    <property type="match status" value="1"/>
</dbReference>
<feature type="binding site" evidence="15">
    <location>
        <position position="109"/>
    </location>
    <ligand>
        <name>Zn(2+)</name>
        <dbReference type="ChEBI" id="CHEBI:29105"/>
        <label>1</label>
    </ligand>
</feature>
<comment type="catalytic activity">
    <reaction evidence="14 15">
        <text>N-succinyl-(2S,6S)-2,6-diaminopimelate + H2O = (2S,6S)-2,6-diaminopimelate + succinate</text>
        <dbReference type="Rhea" id="RHEA:22608"/>
        <dbReference type="ChEBI" id="CHEBI:15377"/>
        <dbReference type="ChEBI" id="CHEBI:30031"/>
        <dbReference type="ChEBI" id="CHEBI:57609"/>
        <dbReference type="ChEBI" id="CHEBI:58087"/>
        <dbReference type="EC" id="3.5.1.18"/>
    </reaction>
</comment>
<dbReference type="SUPFAM" id="SSF53187">
    <property type="entry name" value="Zn-dependent exopeptidases"/>
    <property type="match status" value="1"/>
</dbReference>
<dbReference type="InterPro" id="IPR050072">
    <property type="entry name" value="Peptidase_M20A"/>
</dbReference>
<evidence type="ECO:0000256" key="7">
    <source>
        <dbReference type="ARBA" id="ARBA00022723"/>
    </source>
</evidence>
<feature type="active site" evidence="15">
    <location>
        <position position="78"/>
    </location>
</feature>
<accession>A0A973A7G8</accession>
<dbReference type="GO" id="GO:0008777">
    <property type="term" value="F:acetylornithine deacetylase activity"/>
    <property type="evidence" value="ECO:0007669"/>
    <property type="project" value="TreeGrafter"/>
</dbReference>
<feature type="domain" description="Peptidase M20 dimerisation" evidence="16">
    <location>
        <begin position="186"/>
        <end position="292"/>
    </location>
</feature>
<comment type="pathway">
    <text evidence="1 15">Amino-acid biosynthesis; L-lysine biosynthesis via DAP pathway; LL-2,6-diaminopimelate from (S)-tetrahydrodipicolinate (succinylase route): step 3/3.</text>
</comment>
<evidence type="ECO:0000256" key="4">
    <source>
        <dbReference type="ARBA" id="ARBA00011921"/>
    </source>
</evidence>
<dbReference type="InterPro" id="IPR001261">
    <property type="entry name" value="ArgE/DapE_CS"/>
</dbReference>
<comment type="subunit">
    <text evidence="3 15">Homodimer.</text>
</comment>
<dbReference type="InterPro" id="IPR005941">
    <property type="entry name" value="DapE_proteobac"/>
</dbReference>
<evidence type="ECO:0000256" key="5">
    <source>
        <dbReference type="ARBA" id="ARBA00022391"/>
    </source>
</evidence>
<dbReference type="EMBL" id="JABMOJ010000071">
    <property type="protein sequence ID" value="NQV64125.1"/>
    <property type="molecule type" value="Genomic_DNA"/>
</dbReference>
<reference evidence="17" key="1">
    <citation type="submission" date="2020-05" db="EMBL/GenBank/DDBJ databases">
        <title>Sulfur intermediates as new biogeochemical hubs in an aquatic model microbial ecosystem.</title>
        <authorList>
            <person name="Vigneron A."/>
        </authorList>
    </citation>
    <scope>NUCLEOTIDE SEQUENCE</scope>
    <source>
        <strain evidence="17">Bin.250</strain>
    </source>
</reference>
<comment type="similarity">
    <text evidence="2 15">Belongs to the peptidase M20A family. DapE subfamily.</text>
</comment>
<evidence type="ECO:0000256" key="14">
    <source>
        <dbReference type="ARBA" id="ARBA00051301"/>
    </source>
</evidence>
<dbReference type="PANTHER" id="PTHR43808:SF31">
    <property type="entry name" value="N-ACETYL-L-CITRULLINE DEACETYLASE"/>
    <property type="match status" value="1"/>
</dbReference>
<dbReference type="EC" id="3.5.1.18" evidence="4 15"/>
<dbReference type="Pfam" id="PF01546">
    <property type="entry name" value="Peptidase_M20"/>
    <property type="match status" value="1"/>
</dbReference>
<evidence type="ECO:0000259" key="16">
    <source>
        <dbReference type="Pfam" id="PF07687"/>
    </source>
</evidence>
<evidence type="ECO:0000256" key="9">
    <source>
        <dbReference type="ARBA" id="ARBA00022833"/>
    </source>
</evidence>
<feature type="binding site" evidence="15">
    <location>
        <position position="144"/>
    </location>
    <ligand>
        <name>Zn(2+)</name>
        <dbReference type="ChEBI" id="CHEBI:29105"/>
        <label>2</label>
    </ligand>
</feature>
<comment type="caution">
    <text evidence="17">The sequence shown here is derived from an EMBL/GenBank/DDBJ whole genome shotgun (WGS) entry which is preliminary data.</text>
</comment>
<evidence type="ECO:0000313" key="17">
    <source>
        <dbReference type="EMBL" id="NQV64125.1"/>
    </source>
</evidence>
<keyword evidence="12 15" id="KW-0170">Cobalt</keyword>
<dbReference type="Gene3D" id="3.40.630.10">
    <property type="entry name" value="Zn peptidases"/>
    <property type="match status" value="2"/>
</dbReference>
<evidence type="ECO:0000256" key="12">
    <source>
        <dbReference type="ARBA" id="ARBA00023285"/>
    </source>
</evidence>
<evidence type="ECO:0000256" key="1">
    <source>
        <dbReference type="ARBA" id="ARBA00005130"/>
    </source>
</evidence>
<evidence type="ECO:0000313" key="18">
    <source>
        <dbReference type="Proteomes" id="UP000754644"/>
    </source>
</evidence>
<dbReference type="CDD" id="cd03891">
    <property type="entry name" value="M20_DapE_proteobac"/>
    <property type="match status" value="1"/>
</dbReference>
<protein>
    <recommendedName>
        <fullName evidence="5 15">Succinyl-diaminopimelate desuccinylase</fullName>
        <shortName evidence="15">SDAP desuccinylase</shortName>
        <ecNumber evidence="4 15">3.5.1.18</ecNumber>
    </recommendedName>
    <alternativeName>
        <fullName evidence="13 15">N-succinyl-LL-2,6-diaminoheptanedioate amidohydrolase</fullName>
    </alternativeName>
</protein>
<dbReference type="AlphaFoldDB" id="A0A973A7G8"/>
<dbReference type="HAMAP" id="MF_01690">
    <property type="entry name" value="DapE"/>
    <property type="match status" value="1"/>
</dbReference>
<dbReference type="FunFam" id="3.40.630.10:FF:000005">
    <property type="entry name" value="Succinyl-diaminopimelate desuccinylase"/>
    <property type="match status" value="1"/>
</dbReference>
<dbReference type="GO" id="GO:0050897">
    <property type="term" value="F:cobalt ion binding"/>
    <property type="evidence" value="ECO:0007669"/>
    <property type="project" value="UniProtKB-UniRule"/>
</dbReference>
<feature type="binding site" evidence="15">
    <location>
        <position position="172"/>
    </location>
    <ligand>
        <name>Zn(2+)</name>
        <dbReference type="ChEBI" id="CHEBI:29105"/>
        <label>1</label>
    </ligand>
</feature>
<evidence type="ECO:0000256" key="2">
    <source>
        <dbReference type="ARBA" id="ARBA00006746"/>
    </source>
</evidence>
<evidence type="ECO:0000256" key="11">
    <source>
        <dbReference type="ARBA" id="ARBA00023154"/>
    </source>
</evidence>
<feature type="binding site" evidence="15">
    <location>
        <position position="358"/>
    </location>
    <ligand>
        <name>Zn(2+)</name>
        <dbReference type="ChEBI" id="CHEBI:29105"/>
        <label>2</label>
    </ligand>
</feature>
<dbReference type="GO" id="GO:0019877">
    <property type="term" value="P:diaminopimelate biosynthetic process"/>
    <property type="evidence" value="ECO:0007669"/>
    <property type="project" value="UniProtKB-UniRule"/>
</dbReference>
<dbReference type="GO" id="GO:0009089">
    <property type="term" value="P:lysine biosynthetic process via diaminopimelate"/>
    <property type="evidence" value="ECO:0007669"/>
    <property type="project" value="UniProtKB-UniRule"/>
</dbReference>
<dbReference type="GO" id="GO:0006526">
    <property type="term" value="P:L-arginine biosynthetic process"/>
    <property type="evidence" value="ECO:0007669"/>
    <property type="project" value="TreeGrafter"/>
</dbReference>
<keyword evidence="6 15" id="KW-0028">Amino-acid biosynthesis</keyword>
<dbReference type="NCBIfam" id="NF009557">
    <property type="entry name" value="PRK13009.1"/>
    <property type="match status" value="1"/>
</dbReference>
<dbReference type="SUPFAM" id="SSF55031">
    <property type="entry name" value="Bacterial exopeptidase dimerisation domain"/>
    <property type="match status" value="1"/>
</dbReference>
<comment type="cofactor">
    <cofactor evidence="15">
        <name>Zn(2+)</name>
        <dbReference type="ChEBI" id="CHEBI:29105"/>
    </cofactor>
    <cofactor evidence="15">
        <name>Co(2+)</name>
        <dbReference type="ChEBI" id="CHEBI:48828"/>
    </cofactor>
    <text evidence="15">Binds 2 Zn(2+) or Co(2+) ions per subunit.</text>
</comment>
<name>A0A973A7G8_9GAMM</name>
<organism evidence="17 18">
    <name type="scientific">SAR86 cluster bacterium</name>
    <dbReference type="NCBI Taxonomy" id="2030880"/>
    <lineage>
        <taxon>Bacteria</taxon>
        <taxon>Pseudomonadati</taxon>
        <taxon>Pseudomonadota</taxon>
        <taxon>Gammaproteobacteria</taxon>
        <taxon>SAR86 cluster</taxon>
    </lineage>
</organism>
<dbReference type="GO" id="GO:0009014">
    <property type="term" value="F:succinyl-diaminopimelate desuccinylase activity"/>
    <property type="evidence" value="ECO:0007669"/>
    <property type="project" value="UniProtKB-UniRule"/>
</dbReference>
<keyword evidence="8 15" id="KW-0378">Hydrolase</keyword>
<dbReference type="InterPro" id="IPR002933">
    <property type="entry name" value="Peptidase_M20"/>
</dbReference>
<sequence length="389" mass="41568">MSTEYNPASLDAETLALAQQLIRAESVSPDDAGCQILMAEYLSELGFRIESMPFGDVDNLWALHGDGAPLFVFAGHTDVVSPGPLEAWHTPPFEPTIKDGLLFGRGAADMKGSLAAMLTASRRFLTAQPDHLGTIGFLITSDEEATALNGTRRVIEELQNRGTHIDWCLVGEPSSNLALGDVVRSGRRGSLNAQLSIKGIQGHVAYPTEALNPIHAALPALAELVAIEWDAGNDAFPPTSLQISNIHSGTGANNVIPGEMNLLLNFRFSTASTEASLRQRTETLLKLHGVDYEISWSLSGLPFLTSGGELIPAVQQVLAARLGIETELSTSGGTSDGRFIAPTGTQVVELGPRNDTIHKINECVATADLIELSHIYSDILDRLLGEGTR</sequence>
<feature type="active site" description="Proton acceptor" evidence="15">
    <location>
        <position position="143"/>
    </location>
</feature>
<dbReference type="PROSITE" id="PS00759">
    <property type="entry name" value="ARGE_DAPE_CPG2_2"/>
    <property type="match status" value="1"/>
</dbReference>
<keyword evidence="10 15" id="KW-0220">Diaminopimelate biosynthesis</keyword>
<dbReference type="Pfam" id="PF07687">
    <property type="entry name" value="M20_dimer"/>
    <property type="match status" value="1"/>
</dbReference>
<keyword evidence="11 15" id="KW-0457">Lysine biosynthesis</keyword>
<evidence type="ECO:0000256" key="8">
    <source>
        <dbReference type="ARBA" id="ARBA00022801"/>
    </source>
</evidence>
<proteinExistence type="inferred from homology"/>
<dbReference type="Proteomes" id="UP000754644">
    <property type="component" value="Unassembled WGS sequence"/>
</dbReference>
<dbReference type="GO" id="GO:0008270">
    <property type="term" value="F:zinc ion binding"/>
    <property type="evidence" value="ECO:0007669"/>
    <property type="project" value="UniProtKB-UniRule"/>
</dbReference>
<evidence type="ECO:0000256" key="13">
    <source>
        <dbReference type="ARBA" id="ARBA00031891"/>
    </source>
</evidence>